<keyword evidence="4" id="KW-1185">Reference proteome</keyword>
<dbReference type="eggNOG" id="ENOG502QVT7">
    <property type="taxonomic scope" value="Eukaryota"/>
</dbReference>
<feature type="region of interest" description="Disordered" evidence="1">
    <location>
        <begin position="497"/>
        <end position="522"/>
    </location>
</feature>
<dbReference type="OrthoDB" id="193787at2759"/>
<dbReference type="Proteomes" id="UP000002729">
    <property type="component" value="Unassembled WGS sequence"/>
</dbReference>
<dbReference type="RefSeq" id="XP_009037688.1">
    <property type="nucleotide sequence ID" value="XM_009039440.1"/>
</dbReference>
<name>F0YBG4_AURAN</name>
<dbReference type="GO" id="GO:0099122">
    <property type="term" value="F:RNA polymerase II C-terminal domain binding"/>
    <property type="evidence" value="ECO:0007669"/>
    <property type="project" value="InterPro"/>
</dbReference>
<reference evidence="3 4" key="1">
    <citation type="journal article" date="2011" name="Proc. Natl. Acad. Sci. U.S.A.">
        <title>Niche of harmful alga Aureococcus anophagefferens revealed through ecogenomics.</title>
        <authorList>
            <person name="Gobler C.J."/>
            <person name="Berry D.L."/>
            <person name="Dyhrman S.T."/>
            <person name="Wilhelm S.W."/>
            <person name="Salamov A."/>
            <person name="Lobanov A.V."/>
            <person name="Zhang Y."/>
            <person name="Collier J.L."/>
            <person name="Wurch L.L."/>
            <person name="Kustka A.B."/>
            <person name="Dill B.D."/>
            <person name="Shah M."/>
            <person name="VerBerkmoes N.C."/>
            <person name="Kuo A."/>
            <person name="Terry A."/>
            <person name="Pangilinan J."/>
            <person name="Lindquist E.A."/>
            <person name="Lucas S."/>
            <person name="Paulsen I.T."/>
            <person name="Hattenrath-Lehmann T.K."/>
            <person name="Talmage S.C."/>
            <person name="Walker E.A."/>
            <person name="Koch F."/>
            <person name="Burson A.M."/>
            <person name="Marcoval M.A."/>
            <person name="Tang Y.Z."/>
            <person name="Lecleir G.R."/>
            <person name="Coyne K.J."/>
            <person name="Berg G.M."/>
            <person name="Bertrand E.M."/>
            <person name="Saito M.A."/>
            <person name="Gladyshev V.N."/>
            <person name="Grigoriev I.V."/>
        </authorList>
    </citation>
    <scope>NUCLEOTIDE SEQUENCE [LARGE SCALE GENOMIC DNA]</scope>
    <source>
        <strain evidence="4">CCMP 1984</strain>
    </source>
</reference>
<feature type="compositionally biased region" description="Basic residues" evidence="1">
    <location>
        <begin position="147"/>
        <end position="161"/>
    </location>
</feature>
<feature type="region of interest" description="Disordered" evidence="1">
    <location>
        <begin position="111"/>
        <end position="192"/>
    </location>
</feature>
<evidence type="ECO:0000313" key="3">
    <source>
        <dbReference type="EMBL" id="EGB07697.1"/>
    </source>
</evidence>
<dbReference type="InParanoid" id="F0YBG4"/>
<evidence type="ECO:0000259" key="2">
    <source>
        <dbReference type="Pfam" id="PF12237"/>
    </source>
</evidence>
<gene>
    <name evidence="3" type="ORF">AURANDRAFT_71790</name>
</gene>
<dbReference type="KEGG" id="aaf:AURANDRAFT_71790"/>
<dbReference type="AlphaFoldDB" id="F0YBG4"/>
<dbReference type="EMBL" id="GL833130">
    <property type="protein sequence ID" value="EGB07697.1"/>
    <property type="molecule type" value="Genomic_DNA"/>
</dbReference>
<feature type="compositionally biased region" description="Pro residues" evidence="1">
    <location>
        <begin position="115"/>
        <end position="146"/>
    </location>
</feature>
<feature type="domain" description="PCIF1 WW" evidence="2">
    <location>
        <begin position="517"/>
        <end position="684"/>
    </location>
</feature>
<evidence type="ECO:0000256" key="1">
    <source>
        <dbReference type="SAM" id="MobiDB-lite"/>
    </source>
</evidence>
<accession>F0YBG4</accession>
<dbReference type="GeneID" id="20228402"/>
<dbReference type="PANTHER" id="PTHR21727:SF0">
    <property type="entry name" value="MRNA (2'-O-METHYLADENOSINE-N(6)-)-METHYLTRANSFERASE"/>
    <property type="match status" value="1"/>
</dbReference>
<evidence type="ECO:0000313" key="4">
    <source>
        <dbReference type="Proteomes" id="UP000002729"/>
    </source>
</evidence>
<dbReference type="PANTHER" id="PTHR21727">
    <property type="entry name" value="PHOSPHORYLATED CTD INTERACTING FACTOR 1"/>
    <property type="match status" value="1"/>
</dbReference>
<proteinExistence type="predicted"/>
<protein>
    <recommendedName>
        <fullName evidence="2">PCIF1 WW domain-containing protein</fullName>
    </recommendedName>
</protein>
<dbReference type="GO" id="GO:0016422">
    <property type="term" value="F:mRNA (2'-O-methyladenosine-N6-)-methyltransferase activity"/>
    <property type="evidence" value="ECO:0007669"/>
    <property type="project" value="InterPro"/>
</dbReference>
<dbReference type="InterPro" id="IPR039881">
    <property type="entry name" value="PCIF1-like"/>
</dbReference>
<dbReference type="InterPro" id="IPR022035">
    <property type="entry name" value="PCIF1_WW"/>
</dbReference>
<dbReference type="Pfam" id="PF12237">
    <property type="entry name" value="PCIF1_WW"/>
    <property type="match status" value="1"/>
</dbReference>
<organism evidence="4">
    <name type="scientific">Aureococcus anophagefferens</name>
    <name type="common">Harmful bloom alga</name>
    <dbReference type="NCBI Taxonomy" id="44056"/>
    <lineage>
        <taxon>Eukaryota</taxon>
        <taxon>Sar</taxon>
        <taxon>Stramenopiles</taxon>
        <taxon>Ochrophyta</taxon>
        <taxon>Pelagophyceae</taxon>
        <taxon>Pelagomonadales</taxon>
        <taxon>Pelagomonadaceae</taxon>
        <taxon>Aureococcus</taxon>
    </lineage>
</organism>
<sequence length="749" mass="80351">MELDLGASGAESAPATNSDAVAAPAVLADVAAPADVAYDPLLEAVVAKKFPGYGKEPWIGEVIEGPDEKDRYCCLWEKDQSTTWHSRKVIEKIILRAAPEFGAPAASALEVVSAPEPPPPPPSAPEPPPQPAPPPPSAPAPAPRPAPRPKKRRPPPRKRKAPPPPPPPAGAFAVGATKRPPPARAPPPPDDGADVCCVCGGPTVDARGEPMLDVLICDGSDSDGDEECKFEAYESIYVEEDATSPWVSLEAHARVRAVVDNLRQEFYGVVSAGQNVWVGERSWDQRGPFALSDRDAAEIYGKVVFWEGADADLSARAGGDFADLEVSAPEDWLRKPSSISLFPSGRCGATRAYLAAEISKRVEDRSTRVDALRSGDAALSASDSARLIVDKWLRFCDAAAERVDARRREARGRASTRSSACTSSGDELVAYPDWAPQARPGAVAEVYCAKNASVRCKLRVDVLRRLLDRFLAAKLGSARAVPAATLDDANDEAEAALAARPGRIPKRKRPQARGDGDDERPPAFLSKVFSMLLRYDDLAGDAGQHGAIPAAVFDVLRRWGCDAECCATPFNATLGSYCSPFRDTDAPFGSVGSFFAFEPASGCYEINPPFTLNSDVVERHLRTLLDAAERGGRPLMFVMVHAAAHARHARDGATRALPARDGPCARYLRRDFLLAAGAHHYREGKFYARALPRAYVPPMPSIVLFLATDAGARRWPATRELQAGIEDAFAWPLRRPPGGAEAPGGRVQL</sequence>
<feature type="compositionally biased region" description="Basic and acidic residues" evidence="1">
    <location>
        <begin position="512"/>
        <end position="521"/>
    </location>
</feature>
<feature type="compositionally biased region" description="Pro residues" evidence="1">
    <location>
        <begin position="179"/>
        <end position="190"/>
    </location>
</feature>